<sequence>MKFIIRILIILLCASAVPVSALDSDPADTPSSPGMADQSALDNKTPADRDMDAMIHLLQESGVDISYGDDGETIFSMVEKSLHQIIVSLSSGNMEGFMDIPLIRETLDYFGLSADDIVMSPNDANGRMQAIDLYERKYESKSGV</sequence>
<gene>
    <name evidence="2" type="ordered locus">Mhun_1539</name>
</gene>
<dbReference type="HOGENOM" id="CLU_1792133_0_0_2"/>
<keyword evidence="3" id="KW-1185">Reference proteome</keyword>
<reference evidence="3" key="1">
    <citation type="journal article" date="2016" name="Stand. Genomic Sci.">
        <title>Complete genome sequence of Methanospirillum hungatei type strain JF1.</title>
        <authorList>
            <person name="Gunsalus R.P."/>
            <person name="Cook L.E."/>
            <person name="Crable B."/>
            <person name="Rohlin L."/>
            <person name="McDonald E."/>
            <person name="Mouttaki H."/>
            <person name="Sieber J.R."/>
            <person name="Poweleit N."/>
            <person name="Zhou H."/>
            <person name="Lapidus A.L."/>
            <person name="Daligault H.E."/>
            <person name="Land M."/>
            <person name="Gilna P."/>
            <person name="Ivanova N."/>
            <person name="Kyrpides N."/>
            <person name="Culley D.E."/>
            <person name="McInerney M.J."/>
        </authorList>
    </citation>
    <scope>NUCLEOTIDE SEQUENCE [LARGE SCALE GENOMIC DNA]</scope>
    <source>
        <strain evidence="3">ATCC 27890 / DSM 864 / NBRC 100397 / JF-1</strain>
    </source>
</reference>
<name>Q2FNV4_METHJ</name>
<evidence type="ECO:0000313" key="3">
    <source>
        <dbReference type="Proteomes" id="UP000001941"/>
    </source>
</evidence>
<protein>
    <submittedName>
        <fullName evidence="2">Uncharacterized protein</fullName>
    </submittedName>
</protein>
<dbReference type="RefSeq" id="WP_011448535.1">
    <property type="nucleotide sequence ID" value="NC_007796.1"/>
</dbReference>
<dbReference type="Proteomes" id="UP000001941">
    <property type="component" value="Chromosome"/>
</dbReference>
<dbReference type="STRING" id="323259.Mhun_1539"/>
<evidence type="ECO:0000256" key="1">
    <source>
        <dbReference type="SAM" id="MobiDB-lite"/>
    </source>
</evidence>
<dbReference type="InParanoid" id="Q2FNV4"/>
<evidence type="ECO:0000313" key="2">
    <source>
        <dbReference type="EMBL" id="ABD41270.1"/>
    </source>
</evidence>
<feature type="region of interest" description="Disordered" evidence="1">
    <location>
        <begin position="23"/>
        <end position="45"/>
    </location>
</feature>
<dbReference type="EnsemblBacteria" id="ABD41270">
    <property type="protein sequence ID" value="ABD41270"/>
    <property type="gene ID" value="Mhun_1539"/>
</dbReference>
<dbReference type="GeneID" id="3923216"/>
<dbReference type="OrthoDB" id="117992at2157"/>
<dbReference type="AlphaFoldDB" id="Q2FNV4"/>
<proteinExistence type="predicted"/>
<dbReference type="KEGG" id="mhu:Mhun_1539"/>
<organism evidence="2 3">
    <name type="scientific">Methanospirillum hungatei JF-1 (strain ATCC 27890 / DSM 864 / NBRC 100397 / JF-1)</name>
    <dbReference type="NCBI Taxonomy" id="323259"/>
    <lineage>
        <taxon>Archaea</taxon>
        <taxon>Methanobacteriati</taxon>
        <taxon>Methanobacteriota</taxon>
        <taxon>Stenosarchaea group</taxon>
        <taxon>Methanomicrobia</taxon>
        <taxon>Methanomicrobiales</taxon>
        <taxon>Methanospirillaceae</taxon>
        <taxon>Methanospirillum</taxon>
    </lineage>
</organism>
<dbReference type="EMBL" id="CP000254">
    <property type="protein sequence ID" value="ABD41270.1"/>
    <property type="molecule type" value="Genomic_DNA"/>
</dbReference>
<accession>Q2FNV4</accession>